<evidence type="ECO:0000256" key="1">
    <source>
        <dbReference type="SAM" id="SignalP"/>
    </source>
</evidence>
<dbReference type="InterPro" id="IPR033932">
    <property type="entry name" value="YtcJ-like"/>
</dbReference>
<feature type="domain" description="Amidohydrolase 3" evidence="2">
    <location>
        <begin position="92"/>
        <end position="579"/>
    </location>
</feature>
<dbReference type="SUPFAM" id="SSF51338">
    <property type="entry name" value="Composite domain of metallo-dependent hydrolases"/>
    <property type="match status" value="1"/>
</dbReference>
<organism evidence="3 4">
    <name type="scientific">Novosphingobium hassiacum</name>
    <dbReference type="NCBI Taxonomy" id="173676"/>
    <lineage>
        <taxon>Bacteria</taxon>
        <taxon>Pseudomonadati</taxon>
        <taxon>Pseudomonadota</taxon>
        <taxon>Alphaproteobacteria</taxon>
        <taxon>Sphingomonadales</taxon>
        <taxon>Sphingomonadaceae</taxon>
        <taxon>Novosphingobium</taxon>
    </lineage>
</organism>
<sequence length="586" mass="61972">MIRPAAFSLLSHAAVCAVALATASAQAHDGGASDGAMAAASDAPRPDMVFVNGTVVTPSGTAQAVAVAKGVIVAVGSVAEIEKLPLEGAKRIDLAGRTLMPGLYDMHVHTYFAGQDKLSCRFAQGAKAKEIVAAVKACAAKAKPGEWITGGSWVGAAFKPGEQHRRLLDAAAPNNPVLLNDESLHSVWVNSRVLQIAGIGRDTPNPAGGVIDRDAKGEPTGVLREVASRNIEKFMPKISQDDQVRAVKVATDEMLSYGIVGFTDAAVRREMVGGLSAYARSGGLKQYARGCIVWGPNSGDSEGLIAQRQALSSERLKLDCVKMFLDGVPLEGRTAAMIEPYAHGTGAHGGSGNTGLKLIPEDVLFPALAEFDRQGILVKFHAAGDGAVREAADAIAAARKANGFTGQHHEIGHNTFVDMAEVPRGRELHFTWEFSPYIWWPTPITSIDIATAVGPERMKRLWPMRDVVESGANVVIGSDWPVVPSVNPWIAFETLVTRQVPGATGEPINAGQRITREQALAVMTRNGAAEMGRLDQGGTIEPGKLADMIVVDRNPLTVAAGEIHKTRVLATYIAGEKVFVAEGETK</sequence>
<keyword evidence="1" id="KW-0732">Signal</keyword>
<name>A0A7W5ZT97_9SPHN</name>
<dbReference type="CDD" id="cd01300">
    <property type="entry name" value="YtcJ_like"/>
    <property type="match status" value="1"/>
</dbReference>
<comment type="caution">
    <text evidence="3">The sequence shown here is derived from an EMBL/GenBank/DDBJ whole genome shotgun (WGS) entry which is preliminary data.</text>
</comment>
<dbReference type="SUPFAM" id="SSF51556">
    <property type="entry name" value="Metallo-dependent hydrolases"/>
    <property type="match status" value="1"/>
</dbReference>
<dbReference type="InterPro" id="IPR011059">
    <property type="entry name" value="Metal-dep_hydrolase_composite"/>
</dbReference>
<proteinExistence type="predicted"/>
<dbReference type="GO" id="GO:0016810">
    <property type="term" value="F:hydrolase activity, acting on carbon-nitrogen (but not peptide) bonds"/>
    <property type="evidence" value="ECO:0007669"/>
    <property type="project" value="InterPro"/>
</dbReference>
<dbReference type="AlphaFoldDB" id="A0A7W5ZT97"/>
<dbReference type="Gene3D" id="3.10.310.70">
    <property type="match status" value="1"/>
</dbReference>
<dbReference type="InterPro" id="IPR032466">
    <property type="entry name" value="Metal_Hydrolase"/>
</dbReference>
<dbReference type="InterPro" id="IPR013108">
    <property type="entry name" value="Amidohydro_3"/>
</dbReference>
<dbReference type="RefSeq" id="WP_246385425.1">
    <property type="nucleotide sequence ID" value="NZ_JACICY010000001.1"/>
</dbReference>
<accession>A0A7W5ZT97</accession>
<dbReference type="Proteomes" id="UP000562395">
    <property type="component" value="Unassembled WGS sequence"/>
</dbReference>
<dbReference type="Gene3D" id="3.20.20.140">
    <property type="entry name" value="Metal-dependent hydrolases"/>
    <property type="match status" value="1"/>
</dbReference>
<dbReference type="Gene3D" id="2.30.40.10">
    <property type="entry name" value="Urease, subunit C, domain 1"/>
    <property type="match status" value="1"/>
</dbReference>
<dbReference type="Pfam" id="PF07969">
    <property type="entry name" value="Amidohydro_3"/>
    <property type="match status" value="1"/>
</dbReference>
<dbReference type="EMBL" id="JACICY010000001">
    <property type="protein sequence ID" value="MBB3859568.1"/>
    <property type="molecule type" value="Genomic_DNA"/>
</dbReference>
<feature type="chain" id="PRO_5031550225" description="Amidohydrolase 3 domain-containing protein" evidence="1">
    <location>
        <begin position="28"/>
        <end position="586"/>
    </location>
</feature>
<keyword evidence="4" id="KW-1185">Reference proteome</keyword>
<dbReference type="PANTHER" id="PTHR22642:SF2">
    <property type="entry name" value="PROTEIN LONG AFTER FAR-RED 3"/>
    <property type="match status" value="1"/>
</dbReference>
<dbReference type="PANTHER" id="PTHR22642">
    <property type="entry name" value="IMIDAZOLONEPROPIONASE"/>
    <property type="match status" value="1"/>
</dbReference>
<protein>
    <recommendedName>
        <fullName evidence="2">Amidohydrolase 3 domain-containing protein</fullName>
    </recommendedName>
</protein>
<evidence type="ECO:0000313" key="4">
    <source>
        <dbReference type="Proteomes" id="UP000562395"/>
    </source>
</evidence>
<reference evidence="3 4" key="1">
    <citation type="submission" date="2020-08" db="EMBL/GenBank/DDBJ databases">
        <title>Genomic Encyclopedia of Type Strains, Phase IV (KMG-IV): sequencing the most valuable type-strain genomes for metagenomic binning, comparative biology and taxonomic classification.</title>
        <authorList>
            <person name="Goeker M."/>
        </authorList>
    </citation>
    <scope>NUCLEOTIDE SEQUENCE [LARGE SCALE GENOMIC DNA]</scope>
    <source>
        <strain evidence="3 4">DSM 14552</strain>
    </source>
</reference>
<evidence type="ECO:0000259" key="2">
    <source>
        <dbReference type="Pfam" id="PF07969"/>
    </source>
</evidence>
<evidence type="ECO:0000313" key="3">
    <source>
        <dbReference type="EMBL" id="MBB3859568.1"/>
    </source>
</evidence>
<feature type="signal peptide" evidence="1">
    <location>
        <begin position="1"/>
        <end position="27"/>
    </location>
</feature>
<gene>
    <name evidence="3" type="ORF">GGQ88_000808</name>
</gene>